<gene>
    <name evidence="1" type="ORF">CUC15_09960</name>
</gene>
<evidence type="ECO:0000313" key="1">
    <source>
        <dbReference type="EMBL" id="AXI09234.1"/>
    </source>
</evidence>
<proteinExistence type="predicted"/>
<name>A0A345PGV4_9BACI</name>
<protein>
    <submittedName>
        <fullName evidence="1">Uncharacterized protein</fullName>
    </submittedName>
</protein>
<dbReference type="RefSeq" id="WP_114916523.1">
    <property type="nucleotide sequence ID" value="NZ_CP024848.1"/>
</dbReference>
<dbReference type="AlphaFoldDB" id="A0A345PGV4"/>
<reference evidence="2" key="1">
    <citation type="submission" date="2017-11" db="EMBL/GenBank/DDBJ databases">
        <authorList>
            <person name="Zhu W."/>
        </authorList>
    </citation>
    <scope>NUCLEOTIDE SEQUENCE [LARGE SCALE GENOMIC DNA]</scope>
    <source>
        <strain evidence="2">160</strain>
    </source>
</reference>
<dbReference type="KEGG" id="ocn:CUC15_09960"/>
<organism evidence="1 2">
    <name type="scientific">Oceanobacillus zhaokaii</name>
    <dbReference type="NCBI Taxonomy" id="2052660"/>
    <lineage>
        <taxon>Bacteria</taxon>
        <taxon>Bacillati</taxon>
        <taxon>Bacillota</taxon>
        <taxon>Bacilli</taxon>
        <taxon>Bacillales</taxon>
        <taxon>Bacillaceae</taxon>
        <taxon>Oceanobacillus</taxon>
    </lineage>
</organism>
<accession>A0A345PGV4</accession>
<dbReference type="EMBL" id="CP024848">
    <property type="protein sequence ID" value="AXI09234.1"/>
    <property type="molecule type" value="Genomic_DNA"/>
</dbReference>
<sequence length="160" mass="18273">MNKAEKTAAINVLNFLCNGAKIEGLNFYGLKLLLSENENNLNRIEGQIYINIESQFCLLKSLPKSIPSLEDLPELDWIESSKLLCELRLKQIIEVSLHHESPHLFMTFETGEVLFIWGHHEKYESWQVGVSESTEMWEVVACPNNSLAVWGLEDIIGKNI</sequence>
<dbReference type="Proteomes" id="UP000253908">
    <property type="component" value="Chromosome"/>
</dbReference>
<keyword evidence="2" id="KW-1185">Reference proteome</keyword>
<evidence type="ECO:0000313" key="2">
    <source>
        <dbReference type="Proteomes" id="UP000253908"/>
    </source>
</evidence>
<dbReference type="OrthoDB" id="2352329at2"/>